<dbReference type="PANTHER" id="PTHR30349:SF64">
    <property type="entry name" value="PROPHAGE INTEGRASE INTD-RELATED"/>
    <property type="match status" value="1"/>
</dbReference>
<dbReference type="GO" id="GO:0003677">
    <property type="term" value="F:DNA binding"/>
    <property type="evidence" value="ECO:0007669"/>
    <property type="project" value="UniProtKB-KW"/>
</dbReference>
<dbReference type="SUPFAM" id="SSF56349">
    <property type="entry name" value="DNA breaking-rejoining enzymes"/>
    <property type="match status" value="1"/>
</dbReference>
<keyword evidence="3" id="KW-0233">DNA recombination</keyword>
<dbReference type="Pfam" id="PF00589">
    <property type="entry name" value="Phage_integrase"/>
    <property type="match status" value="1"/>
</dbReference>
<dbReference type="InterPro" id="IPR011010">
    <property type="entry name" value="DNA_brk_join_enz"/>
</dbReference>
<dbReference type="InterPro" id="IPR002104">
    <property type="entry name" value="Integrase_catalytic"/>
</dbReference>
<comment type="caution">
    <text evidence="5">The sequence shown here is derived from an EMBL/GenBank/DDBJ whole genome shotgun (WGS) entry which is preliminary data.</text>
</comment>
<dbReference type="Pfam" id="PF17293">
    <property type="entry name" value="Arm-DNA-bind_5"/>
    <property type="match status" value="1"/>
</dbReference>
<evidence type="ECO:0000313" key="6">
    <source>
        <dbReference type="Proteomes" id="UP000764045"/>
    </source>
</evidence>
<evidence type="ECO:0000256" key="1">
    <source>
        <dbReference type="ARBA" id="ARBA00008857"/>
    </source>
</evidence>
<dbReference type="AlphaFoldDB" id="A0A939B4J0"/>
<feature type="domain" description="Tyr recombinase" evidence="4">
    <location>
        <begin position="230"/>
        <end position="402"/>
    </location>
</feature>
<dbReference type="Proteomes" id="UP000764045">
    <property type="component" value="Unassembled WGS sequence"/>
</dbReference>
<dbReference type="PROSITE" id="PS51898">
    <property type="entry name" value="TYR_RECOMBINASE"/>
    <property type="match status" value="1"/>
</dbReference>
<dbReference type="RefSeq" id="WP_204428406.1">
    <property type="nucleotide sequence ID" value="NZ_JACJJL010000008.1"/>
</dbReference>
<name>A0A939B4J0_9BACT</name>
<evidence type="ECO:0000256" key="3">
    <source>
        <dbReference type="ARBA" id="ARBA00023172"/>
    </source>
</evidence>
<dbReference type="GO" id="GO:0015074">
    <property type="term" value="P:DNA integration"/>
    <property type="evidence" value="ECO:0007669"/>
    <property type="project" value="InterPro"/>
</dbReference>
<dbReference type="InterPro" id="IPR025269">
    <property type="entry name" value="SAM-like_dom"/>
</dbReference>
<organism evidence="5 6">
    <name type="scientific">Marseilla massiliensis</name>
    <dbReference type="NCBI Taxonomy" id="1841864"/>
    <lineage>
        <taxon>Bacteria</taxon>
        <taxon>Pseudomonadati</taxon>
        <taxon>Bacteroidota</taxon>
        <taxon>Bacteroidia</taxon>
        <taxon>Bacteroidales</taxon>
        <taxon>Prevotellaceae</taxon>
        <taxon>Marseilla</taxon>
    </lineage>
</organism>
<dbReference type="CDD" id="cd01185">
    <property type="entry name" value="INTN1_C_like"/>
    <property type="match status" value="1"/>
</dbReference>
<comment type="similarity">
    <text evidence="1">Belongs to the 'phage' integrase family.</text>
</comment>
<accession>A0A939B4J0</accession>
<evidence type="ECO:0000259" key="4">
    <source>
        <dbReference type="PROSITE" id="PS51898"/>
    </source>
</evidence>
<dbReference type="InterPro" id="IPR035386">
    <property type="entry name" value="Arm-DNA-bind_5"/>
</dbReference>
<dbReference type="EMBL" id="JACJJL010000008">
    <property type="protein sequence ID" value="MBM6661419.1"/>
    <property type="molecule type" value="Genomic_DNA"/>
</dbReference>
<evidence type="ECO:0000256" key="2">
    <source>
        <dbReference type="ARBA" id="ARBA00023125"/>
    </source>
</evidence>
<dbReference type="Gene3D" id="1.10.443.10">
    <property type="entry name" value="Intergrase catalytic core"/>
    <property type="match status" value="1"/>
</dbReference>
<reference evidence="5 6" key="1">
    <citation type="journal article" date="2021" name="Sci. Rep.">
        <title>The distribution of antibiotic resistance genes in chicken gut microbiota commensals.</title>
        <authorList>
            <person name="Juricova H."/>
            <person name="Matiasovicova J."/>
            <person name="Kubasova T."/>
            <person name="Cejkova D."/>
            <person name="Rychlik I."/>
        </authorList>
    </citation>
    <scope>NUCLEOTIDE SEQUENCE [LARGE SCALE GENOMIC DNA]</scope>
    <source>
        <strain evidence="5 6">An819</strain>
    </source>
</reference>
<dbReference type="InterPro" id="IPR050090">
    <property type="entry name" value="Tyrosine_recombinase_XerCD"/>
</dbReference>
<dbReference type="PANTHER" id="PTHR30349">
    <property type="entry name" value="PHAGE INTEGRASE-RELATED"/>
    <property type="match status" value="1"/>
</dbReference>
<dbReference type="Gene3D" id="1.10.150.130">
    <property type="match status" value="1"/>
</dbReference>
<dbReference type="InterPro" id="IPR013762">
    <property type="entry name" value="Integrase-like_cat_sf"/>
</dbReference>
<dbReference type="Pfam" id="PF13102">
    <property type="entry name" value="Phage_int_SAM_5"/>
    <property type="match status" value="1"/>
</dbReference>
<proteinExistence type="inferred from homology"/>
<keyword evidence="6" id="KW-1185">Reference proteome</keyword>
<sequence length="442" mass="51983">MKEKINNTEIRHRSTFAVLFYINRTKVRKDGTCQLLCKISIDAKWEQIGTKVSVNPAIWNPEKGRADGRSENALTVNRAIDDLTKEINEHYRRIKSSLGFITAEQVKNAVMGVGQKPLTLLALFREHNEEFKKRIGIDRIKETYDSYQRSYKHLSAFIEEKRGVEDVLLRNLDRVFYDDFELFLRTDRNLSPKSVHEHLYRLKKMTMRAVSQGTIRRDPYCRLHPELPKRKSRHLKLEDLKTLLTTPVEKPQLQFVRDMFIFSTFTGLAYTDLKKLRVNDITQSEDGSWWIHIHRQKTGTLSSVRLLDIPLKIIEKYREQRKDDKVFNLYSRTYFIMLAHQLGEVYGFELTFHKARHNFGTHITLSLGVPIETVGKMMGHMRIETTQLYAKVTDRKVDEDMKRLKAAGMDRIPGLYEEDVIVKKRRRRFGYQLSDNKEAVSK</sequence>
<evidence type="ECO:0000313" key="5">
    <source>
        <dbReference type="EMBL" id="MBM6661419.1"/>
    </source>
</evidence>
<dbReference type="InterPro" id="IPR010998">
    <property type="entry name" value="Integrase_recombinase_N"/>
</dbReference>
<dbReference type="GO" id="GO:0006310">
    <property type="term" value="P:DNA recombination"/>
    <property type="evidence" value="ECO:0007669"/>
    <property type="project" value="UniProtKB-KW"/>
</dbReference>
<protein>
    <submittedName>
        <fullName evidence="5">Site-specific integrase</fullName>
    </submittedName>
</protein>
<keyword evidence="2" id="KW-0238">DNA-binding</keyword>
<gene>
    <name evidence="5" type="ORF">H6B30_06575</name>
</gene>